<dbReference type="InterPro" id="IPR015943">
    <property type="entry name" value="WD40/YVTN_repeat-like_dom_sf"/>
</dbReference>
<dbReference type="PROSITE" id="PS00678">
    <property type="entry name" value="WD_REPEATS_1"/>
    <property type="match status" value="1"/>
</dbReference>
<dbReference type="PANTHER" id="PTHR19879">
    <property type="entry name" value="TRANSCRIPTION INITIATION FACTOR TFIID"/>
    <property type="match status" value="1"/>
</dbReference>
<feature type="compositionally biased region" description="Polar residues" evidence="4">
    <location>
        <begin position="1"/>
        <end position="21"/>
    </location>
</feature>
<dbReference type="InterPro" id="IPR036322">
    <property type="entry name" value="WD40_repeat_dom_sf"/>
</dbReference>
<proteinExistence type="predicted"/>
<dbReference type="InParanoid" id="A0A1B7N8W2"/>
<evidence type="ECO:0000256" key="3">
    <source>
        <dbReference type="PROSITE-ProRule" id="PRU00221"/>
    </source>
</evidence>
<evidence type="ECO:0000256" key="1">
    <source>
        <dbReference type="ARBA" id="ARBA00022574"/>
    </source>
</evidence>
<sequence>MSQLPANTTPEETASPMQSKTPAKRTFEGHKHIISSFVFLHDNDHVVSGSWDGRSCKWNCDTGCLVGNPRKKKGGRILALALSPNGKTIACGREDGSVERWSTDEKKSQGMWAGHSDSVQALSWSPTGGHIASGSDDGTILIREAESGKVEVGPINTNQGYVWSLAYSPLGERIASGGYNSTICVWDSNTGELLVGPIQNLGNTVKSVVWSWDGTKLYCASDKYARVFDSVSSRLIHRFEHEESLVSLALSPKHNLLACVGYRGVAQLWDTESHRPLGKPFCQEDRKRLRCVSFSHDGQCLAYGGNDKKITLWKVQDIAPELTVRAPVSNIARETQPEPPSSSFLNVDATNPSARPGGDEIMDEVRDDPYDNFFAVRLVCSAMQSASADTHTHNLHSPLLPPHHLVLPANAACIIRNWPND</sequence>
<keyword evidence="1 3" id="KW-0853">WD repeat</keyword>
<name>A0A1B7N8W2_9AGAM</name>
<dbReference type="STRING" id="1314800.A0A1B7N8W2"/>
<dbReference type="Gene3D" id="2.130.10.10">
    <property type="entry name" value="YVTN repeat-like/Quinoprotein amine dehydrogenase"/>
    <property type="match status" value="2"/>
</dbReference>
<dbReference type="Pfam" id="PF00400">
    <property type="entry name" value="WD40"/>
    <property type="match status" value="7"/>
</dbReference>
<feature type="region of interest" description="Disordered" evidence="4">
    <location>
        <begin position="333"/>
        <end position="362"/>
    </location>
</feature>
<dbReference type="InterPro" id="IPR001680">
    <property type="entry name" value="WD40_rpt"/>
</dbReference>
<dbReference type="PROSITE" id="PS50294">
    <property type="entry name" value="WD_REPEATS_REGION"/>
    <property type="match status" value="2"/>
</dbReference>
<feature type="repeat" description="WD" evidence="3">
    <location>
        <begin position="112"/>
        <end position="153"/>
    </location>
</feature>
<dbReference type="InterPro" id="IPR019775">
    <property type="entry name" value="WD40_repeat_CS"/>
</dbReference>
<evidence type="ECO:0000313" key="6">
    <source>
        <dbReference type="Proteomes" id="UP000092154"/>
    </source>
</evidence>
<dbReference type="PANTHER" id="PTHR19879:SF9">
    <property type="entry name" value="TRANSCRIPTION INITIATION FACTOR TFIID SUBUNIT 5"/>
    <property type="match status" value="1"/>
</dbReference>
<dbReference type="PROSITE" id="PS50082">
    <property type="entry name" value="WD_REPEATS_2"/>
    <property type="match status" value="5"/>
</dbReference>
<evidence type="ECO:0000256" key="2">
    <source>
        <dbReference type="ARBA" id="ARBA00022737"/>
    </source>
</evidence>
<evidence type="ECO:0000256" key="4">
    <source>
        <dbReference type="SAM" id="MobiDB-lite"/>
    </source>
</evidence>
<feature type="compositionally biased region" description="Polar residues" evidence="4">
    <location>
        <begin position="341"/>
        <end position="353"/>
    </location>
</feature>
<protein>
    <submittedName>
        <fullName evidence="5">WD40 repeat-like protein</fullName>
    </submittedName>
</protein>
<feature type="repeat" description="WD" evidence="3">
    <location>
        <begin position="27"/>
        <end position="59"/>
    </location>
</feature>
<dbReference type="CDD" id="cd00200">
    <property type="entry name" value="WD40"/>
    <property type="match status" value="1"/>
</dbReference>
<dbReference type="SUPFAM" id="SSF50978">
    <property type="entry name" value="WD40 repeat-like"/>
    <property type="match status" value="1"/>
</dbReference>
<gene>
    <name evidence="5" type="ORF">K503DRAFT_516131</name>
</gene>
<evidence type="ECO:0000313" key="5">
    <source>
        <dbReference type="EMBL" id="OAX41299.1"/>
    </source>
</evidence>
<dbReference type="AlphaFoldDB" id="A0A1B7N8W2"/>
<dbReference type="Proteomes" id="UP000092154">
    <property type="component" value="Unassembled WGS sequence"/>
</dbReference>
<accession>A0A1B7N8W2</accession>
<dbReference type="OrthoDB" id="10251741at2759"/>
<keyword evidence="6" id="KW-1185">Reference proteome</keyword>
<feature type="repeat" description="WD" evidence="3">
    <location>
        <begin position="238"/>
        <end position="279"/>
    </location>
</feature>
<feature type="repeat" description="WD" evidence="3">
    <location>
        <begin position="282"/>
        <end position="316"/>
    </location>
</feature>
<reference evidence="5 6" key="1">
    <citation type="submission" date="2016-06" db="EMBL/GenBank/DDBJ databases">
        <title>Comparative genomics of the ectomycorrhizal sister species Rhizopogon vinicolor and Rhizopogon vesiculosus (Basidiomycota: Boletales) reveals a divergence of the mating type B locus.</title>
        <authorList>
            <consortium name="DOE Joint Genome Institute"/>
            <person name="Mujic A.B."/>
            <person name="Kuo A."/>
            <person name="Tritt A."/>
            <person name="Lipzen A."/>
            <person name="Chen C."/>
            <person name="Johnson J."/>
            <person name="Sharma A."/>
            <person name="Barry K."/>
            <person name="Grigoriev I.V."/>
            <person name="Spatafora J.W."/>
        </authorList>
    </citation>
    <scope>NUCLEOTIDE SEQUENCE [LARGE SCALE GENOMIC DNA]</scope>
    <source>
        <strain evidence="5 6">AM-OR11-026</strain>
    </source>
</reference>
<keyword evidence="2" id="KW-0677">Repeat</keyword>
<dbReference type="EMBL" id="KV448184">
    <property type="protein sequence ID" value="OAX41299.1"/>
    <property type="molecule type" value="Genomic_DNA"/>
</dbReference>
<feature type="region of interest" description="Disordered" evidence="4">
    <location>
        <begin position="1"/>
        <end position="25"/>
    </location>
</feature>
<dbReference type="SMART" id="SM00320">
    <property type="entry name" value="WD40"/>
    <property type="match status" value="7"/>
</dbReference>
<feature type="repeat" description="WD" evidence="3">
    <location>
        <begin position="155"/>
        <end position="196"/>
    </location>
</feature>
<organism evidence="5 6">
    <name type="scientific">Rhizopogon vinicolor AM-OR11-026</name>
    <dbReference type="NCBI Taxonomy" id="1314800"/>
    <lineage>
        <taxon>Eukaryota</taxon>
        <taxon>Fungi</taxon>
        <taxon>Dikarya</taxon>
        <taxon>Basidiomycota</taxon>
        <taxon>Agaricomycotina</taxon>
        <taxon>Agaricomycetes</taxon>
        <taxon>Agaricomycetidae</taxon>
        <taxon>Boletales</taxon>
        <taxon>Suillineae</taxon>
        <taxon>Rhizopogonaceae</taxon>
        <taxon>Rhizopogon</taxon>
    </lineage>
</organism>